<feature type="compositionally biased region" description="Polar residues" evidence="3">
    <location>
        <begin position="346"/>
        <end position="356"/>
    </location>
</feature>
<evidence type="ECO:0000256" key="3">
    <source>
        <dbReference type="SAM" id="MobiDB-lite"/>
    </source>
</evidence>
<dbReference type="RefSeq" id="WP_216469184.1">
    <property type="nucleotide sequence ID" value="NZ_JAHLQI010000001.1"/>
</dbReference>
<reference evidence="5 6" key="1">
    <citation type="submission" date="2021-06" db="EMBL/GenBank/DDBJ databases">
        <authorList>
            <person name="Sun Q."/>
            <person name="Li D."/>
        </authorList>
    </citation>
    <scope>NUCLEOTIDE SEQUENCE [LARGE SCALE GENOMIC DNA]</scope>
    <source>
        <strain evidence="5 6">MSJd-7</strain>
    </source>
</reference>
<proteinExistence type="inferred from homology"/>
<dbReference type="InterPro" id="IPR005053">
    <property type="entry name" value="MobA_MobL"/>
</dbReference>
<gene>
    <name evidence="5" type="ORF">KQI75_02950</name>
</gene>
<name>A0ABS6EQS4_9FIRM</name>
<comment type="caution">
    <text evidence="5">The sequence shown here is derived from an EMBL/GenBank/DDBJ whole genome shotgun (WGS) entry which is preliminary data.</text>
</comment>
<evidence type="ECO:0000256" key="1">
    <source>
        <dbReference type="ARBA" id="ARBA00010873"/>
    </source>
</evidence>
<comment type="similarity">
    <text evidence="1">Belongs to the MobA/MobL family.</text>
</comment>
<accession>A0ABS6EQS4</accession>
<sequence>MEVAIFHYSIKVVSRSQGRSVVACAAYRAGARLVDHDTGKVHDFTRKGGVIYSEILLPSHAPESYSSRQTLWDSVSKVECKSNSQLAREVEMALPKELSREKQIELVRSYIKAQFISKGMCADWALHDRQDGNPHVHILLTVRGINSDGAWSTKERKIYKLDSNGDRIPIIDSKTGKQKIGARGRKLWQRETVQVNQWNSRENAEIWRAAWAKQCNQFLGCQAVDHRSYARQKKEIIPTIHEGFVARQIEQKGSISERCEQNRVVRRRNALKLQLVKIIGEIQDVLLRKADDIIGREKYEHIRTADQRERRSARNYTRTRTDDFKPLLRAAEVSRLTARTDRLSGETKQSTGTSRTDQARSREHGVEKSFEAERTSHDDR</sequence>
<evidence type="ECO:0000256" key="2">
    <source>
        <dbReference type="ARBA" id="ARBA00022971"/>
    </source>
</evidence>
<keyword evidence="6" id="KW-1185">Reference proteome</keyword>
<dbReference type="NCBIfam" id="NF041496">
    <property type="entry name" value="MobQ"/>
    <property type="match status" value="1"/>
</dbReference>
<organism evidence="5 6">
    <name type="scientific">Butyricicoccus intestinisimiae</name>
    <dbReference type="NCBI Taxonomy" id="2841509"/>
    <lineage>
        <taxon>Bacteria</taxon>
        <taxon>Bacillati</taxon>
        <taxon>Bacillota</taxon>
        <taxon>Clostridia</taxon>
        <taxon>Eubacteriales</taxon>
        <taxon>Butyricicoccaceae</taxon>
        <taxon>Butyricicoccus</taxon>
    </lineage>
</organism>
<keyword evidence="2" id="KW-0184">Conjugation</keyword>
<feature type="region of interest" description="Disordered" evidence="3">
    <location>
        <begin position="336"/>
        <end position="380"/>
    </location>
</feature>
<evidence type="ECO:0000259" key="4">
    <source>
        <dbReference type="Pfam" id="PF03389"/>
    </source>
</evidence>
<dbReference type="EMBL" id="JAHLQI010000001">
    <property type="protein sequence ID" value="MBU5489592.1"/>
    <property type="molecule type" value="Genomic_DNA"/>
</dbReference>
<evidence type="ECO:0000313" key="5">
    <source>
        <dbReference type="EMBL" id="MBU5489592.1"/>
    </source>
</evidence>
<feature type="compositionally biased region" description="Basic and acidic residues" evidence="3">
    <location>
        <begin position="357"/>
        <end position="380"/>
    </location>
</feature>
<dbReference type="Pfam" id="PF03389">
    <property type="entry name" value="MobA_MobL"/>
    <property type="match status" value="1"/>
</dbReference>
<feature type="domain" description="MobA/MobL protein" evidence="4">
    <location>
        <begin position="19"/>
        <end position="252"/>
    </location>
</feature>
<dbReference type="Proteomes" id="UP000783588">
    <property type="component" value="Unassembled WGS sequence"/>
</dbReference>
<protein>
    <submittedName>
        <fullName evidence="5">MobA/MobL family protein</fullName>
    </submittedName>
</protein>
<evidence type="ECO:0000313" key="6">
    <source>
        <dbReference type="Proteomes" id="UP000783588"/>
    </source>
</evidence>